<dbReference type="PANTHER" id="PTHR35788:SF1">
    <property type="entry name" value="EXPORTED PROTEIN"/>
    <property type="match status" value="1"/>
</dbReference>
<protein>
    <submittedName>
        <fullName evidence="3">VanW family protein</fullName>
    </submittedName>
</protein>
<comment type="caution">
    <text evidence="3">The sequence shown here is derived from an EMBL/GenBank/DDBJ whole genome shotgun (WGS) entry which is preliminary data.</text>
</comment>
<evidence type="ECO:0000313" key="4">
    <source>
        <dbReference type="Proteomes" id="UP001596297"/>
    </source>
</evidence>
<evidence type="ECO:0000256" key="2">
    <source>
        <dbReference type="SAM" id="SignalP"/>
    </source>
</evidence>
<feature type="signal peptide" evidence="2">
    <location>
        <begin position="1"/>
        <end position="22"/>
    </location>
</feature>
<organism evidence="3 4">
    <name type="scientific">Deinococcus lacus</name>
    <dbReference type="NCBI Taxonomy" id="392561"/>
    <lineage>
        <taxon>Bacteria</taxon>
        <taxon>Thermotogati</taxon>
        <taxon>Deinococcota</taxon>
        <taxon>Deinococci</taxon>
        <taxon>Deinococcales</taxon>
        <taxon>Deinococcaceae</taxon>
        <taxon>Deinococcus</taxon>
    </lineage>
</organism>
<evidence type="ECO:0000313" key="3">
    <source>
        <dbReference type="EMBL" id="MFC6591941.1"/>
    </source>
</evidence>
<keyword evidence="4" id="KW-1185">Reference proteome</keyword>
<dbReference type="Proteomes" id="UP001596297">
    <property type="component" value="Unassembled WGS sequence"/>
</dbReference>
<dbReference type="EMBL" id="JBHSWD010000001">
    <property type="protein sequence ID" value="MFC6591941.1"/>
    <property type="molecule type" value="Genomic_DNA"/>
</dbReference>
<gene>
    <name evidence="3" type="ORF">ACFP81_07925</name>
</gene>
<accession>A0ABW1YC90</accession>
<feature type="chain" id="PRO_5046400104" evidence="2">
    <location>
        <begin position="23"/>
        <end position="429"/>
    </location>
</feature>
<evidence type="ECO:0000256" key="1">
    <source>
        <dbReference type="SAM" id="MobiDB-lite"/>
    </source>
</evidence>
<dbReference type="Pfam" id="PF04294">
    <property type="entry name" value="VanW"/>
    <property type="match status" value="1"/>
</dbReference>
<dbReference type="InterPro" id="IPR052913">
    <property type="entry name" value="Glycopeptide_resist_protein"/>
</dbReference>
<sequence>MKRLMLTVPLLSALLGLSAVHAQDMLGPPLAEPAPAAESLQAVEPQPLPAAQGEPLAQPPLDTAKPAEQPSEPLRLTLHTEVPTLIDGKVTQQVWTESLVIPAERAAIIRQRGIVTQSLGEDLNRWSRALAKAQGARFERRGQGWILQERGGLKLDEAATRRALLEAIRAPQPVAAEAKLSERTAPERTLEFFMKRGVTAHLATGNTSYYGSPENRMTNIHVGTANFQDRLVEGDTFSFNRTIGPISKQNGYVDGLVISGDRTETGLGGGICQVSTTVFRALYRAGLPIRERHNHSYQVFYYKPQGLDAAIYQPSMDLQFKNNTGAALWFQSDWDDQTGELNIHVFGKPQDFKVEVGTPKVLSTTPAPKDRLIMSSSLAKGERKQIDWAAEGAKLEVERRFLKGGKVVRTETLTSQYRPWPNTFLVGPS</sequence>
<dbReference type="InterPro" id="IPR007391">
    <property type="entry name" value="Vancomycin_resist_VanW"/>
</dbReference>
<keyword evidence="2" id="KW-0732">Signal</keyword>
<dbReference type="PANTHER" id="PTHR35788">
    <property type="entry name" value="EXPORTED PROTEIN-RELATED"/>
    <property type="match status" value="1"/>
</dbReference>
<dbReference type="RefSeq" id="WP_380082957.1">
    <property type="nucleotide sequence ID" value="NZ_JBHSWD010000001.1"/>
</dbReference>
<feature type="region of interest" description="Disordered" evidence="1">
    <location>
        <begin position="49"/>
        <end position="71"/>
    </location>
</feature>
<proteinExistence type="predicted"/>
<reference evidence="4" key="1">
    <citation type="journal article" date="2019" name="Int. J. Syst. Evol. Microbiol.">
        <title>The Global Catalogue of Microorganisms (GCM) 10K type strain sequencing project: providing services to taxonomists for standard genome sequencing and annotation.</title>
        <authorList>
            <consortium name="The Broad Institute Genomics Platform"/>
            <consortium name="The Broad Institute Genome Sequencing Center for Infectious Disease"/>
            <person name="Wu L."/>
            <person name="Ma J."/>
        </authorList>
    </citation>
    <scope>NUCLEOTIDE SEQUENCE [LARGE SCALE GENOMIC DNA]</scope>
    <source>
        <strain evidence="4">CGMCC 1.15772</strain>
    </source>
</reference>
<name>A0ABW1YC90_9DEIO</name>